<accession>A0AAN7TBQ2</accession>
<feature type="domain" description="Golgin subfamily A member 7/ERF4" evidence="8">
    <location>
        <begin position="170"/>
        <end position="287"/>
    </location>
</feature>
<evidence type="ECO:0000313" key="9">
    <source>
        <dbReference type="EMBL" id="KAK5109463.1"/>
    </source>
</evidence>
<organism evidence="9 10">
    <name type="scientific">Meristemomyces frigidus</name>
    <dbReference type="NCBI Taxonomy" id="1508187"/>
    <lineage>
        <taxon>Eukaryota</taxon>
        <taxon>Fungi</taxon>
        <taxon>Dikarya</taxon>
        <taxon>Ascomycota</taxon>
        <taxon>Pezizomycotina</taxon>
        <taxon>Dothideomycetes</taxon>
        <taxon>Dothideomycetidae</taxon>
        <taxon>Mycosphaerellales</taxon>
        <taxon>Teratosphaeriaceae</taxon>
        <taxon>Meristemomyces</taxon>
    </lineage>
</organism>
<evidence type="ECO:0000256" key="4">
    <source>
        <dbReference type="ARBA" id="ARBA00018463"/>
    </source>
</evidence>
<comment type="caution">
    <text evidence="9">The sequence shown here is derived from an EMBL/GenBank/DDBJ whole genome shotgun (WGS) entry which is preliminary data.</text>
</comment>
<comment type="subunit">
    <text evidence="3">Interacts with ERF2.</text>
</comment>
<evidence type="ECO:0000256" key="6">
    <source>
        <dbReference type="ARBA" id="ARBA00023136"/>
    </source>
</evidence>
<feature type="compositionally biased region" description="Polar residues" evidence="7">
    <location>
        <begin position="124"/>
        <end position="133"/>
    </location>
</feature>
<evidence type="ECO:0000256" key="5">
    <source>
        <dbReference type="ARBA" id="ARBA00022824"/>
    </source>
</evidence>
<feature type="compositionally biased region" description="Polar residues" evidence="7">
    <location>
        <begin position="44"/>
        <end position="55"/>
    </location>
</feature>
<evidence type="ECO:0000256" key="7">
    <source>
        <dbReference type="SAM" id="MobiDB-lite"/>
    </source>
</evidence>
<dbReference type="InterPro" id="IPR019383">
    <property type="entry name" value="Golgin_A_7/ERF4"/>
</dbReference>
<feature type="compositionally biased region" description="Low complexity" evidence="7">
    <location>
        <begin position="105"/>
        <end position="114"/>
    </location>
</feature>
<dbReference type="GO" id="GO:0006612">
    <property type="term" value="P:protein targeting to membrane"/>
    <property type="evidence" value="ECO:0007669"/>
    <property type="project" value="TreeGrafter"/>
</dbReference>
<comment type="subcellular location">
    <subcellularLocation>
        <location evidence="1">Endoplasmic reticulum membrane</location>
        <topology evidence="1">Peripheral membrane protein</topology>
    </subcellularLocation>
</comment>
<dbReference type="GO" id="GO:0005789">
    <property type="term" value="C:endoplasmic reticulum membrane"/>
    <property type="evidence" value="ECO:0007669"/>
    <property type="project" value="UniProtKB-SubCell"/>
</dbReference>
<dbReference type="InterPro" id="IPR051371">
    <property type="entry name" value="Ras_palmitoyltransferase"/>
</dbReference>
<reference evidence="9" key="1">
    <citation type="submission" date="2023-08" db="EMBL/GenBank/DDBJ databases">
        <title>Black Yeasts Isolated from many extreme environments.</title>
        <authorList>
            <person name="Coleine C."/>
            <person name="Stajich J.E."/>
            <person name="Selbmann L."/>
        </authorList>
    </citation>
    <scope>NUCLEOTIDE SEQUENCE</scope>
    <source>
        <strain evidence="9">CCFEE 5401</strain>
    </source>
</reference>
<evidence type="ECO:0000256" key="1">
    <source>
        <dbReference type="ARBA" id="ARBA00004406"/>
    </source>
</evidence>
<sequence>MDTLHKLAGVQDASDLQSSSHERPSQPQIVPPPTPAKDDAYLESKTNSAHPSQRPSRAPLPLNRRASHKSFNSSRSRGKSRQHSPVGAPQDYPAPPSAAQKEVGGQESAAQEQQQHSDHYANLPTGSRQSQDSTATTTTDEFAWGPSHPCFPHPNPHCSPTSDEYRTTRVIRVKRDWLASGDLYPQYANLYPEILDPLVSDSEFRYLISNLNSRLKPAFDPYATRSWVDSVMGLLTGWVWDDLGFTGAKGAEKGIEAFLEEWNRGCVREGREVRVVGLRRTGFMGLDFVVPDPGIDGVEDLDGEGGQGEDGMGADG</sequence>
<proteinExistence type="inferred from homology"/>
<dbReference type="Proteomes" id="UP001310890">
    <property type="component" value="Unassembled WGS sequence"/>
</dbReference>
<keyword evidence="6" id="KW-0472">Membrane</keyword>
<evidence type="ECO:0000256" key="3">
    <source>
        <dbReference type="ARBA" id="ARBA00011396"/>
    </source>
</evidence>
<dbReference type="EMBL" id="JAVRRL010000064">
    <property type="protein sequence ID" value="KAK5109463.1"/>
    <property type="molecule type" value="Genomic_DNA"/>
</dbReference>
<feature type="compositionally biased region" description="Gly residues" evidence="7">
    <location>
        <begin position="304"/>
        <end position="316"/>
    </location>
</feature>
<evidence type="ECO:0000313" key="10">
    <source>
        <dbReference type="Proteomes" id="UP001310890"/>
    </source>
</evidence>
<gene>
    <name evidence="9" type="ORF">LTR62_007023</name>
</gene>
<feature type="region of interest" description="Disordered" evidence="7">
    <location>
        <begin position="297"/>
        <end position="316"/>
    </location>
</feature>
<protein>
    <recommendedName>
        <fullName evidence="4">Ras modification protein ERF4</fullName>
    </recommendedName>
</protein>
<feature type="region of interest" description="Disordered" evidence="7">
    <location>
        <begin position="1"/>
        <end position="148"/>
    </location>
</feature>
<dbReference type="PANTHER" id="PTHR13254:SF0">
    <property type="entry name" value="GOLGIN SUBFAMILY A MEMBER 7_ERF4 DOMAIN-CONTAINING PROTEIN"/>
    <property type="match status" value="1"/>
</dbReference>
<evidence type="ECO:0000259" key="8">
    <source>
        <dbReference type="Pfam" id="PF10256"/>
    </source>
</evidence>
<dbReference type="GO" id="GO:0031211">
    <property type="term" value="C:endoplasmic reticulum palmitoyltransferase complex"/>
    <property type="evidence" value="ECO:0007669"/>
    <property type="project" value="TreeGrafter"/>
</dbReference>
<evidence type="ECO:0000256" key="2">
    <source>
        <dbReference type="ARBA" id="ARBA00007732"/>
    </source>
</evidence>
<dbReference type="PANTHER" id="PTHR13254">
    <property type="entry name" value="GOLGI AUTOANTIGEN, GOLGIN SUBFAMILY A, 7"/>
    <property type="match status" value="1"/>
</dbReference>
<name>A0AAN7TBQ2_9PEZI</name>
<dbReference type="AlphaFoldDB" id="A0AAN7TBQ2"/>
<keyword evidence="5" id="KW-0256">Endoplasmic reticulum</keyword>
<dbReference type="Pfam" id="PF10256">
    <property type="entry name" value="Erf4"/>
    <property type="match status" value="1"/>
</dbReference>
<comment type="similarity">
    <text evidence="2">Belongs to the ERF4 family.</text>
</comment>